<name>A0A8K0EJ53_BRALA</name>
<keyword evidence="4" id="KW-0547">Nucleotide-binding</keyword>
<keyword evidence="11" id="KW-1185">Reference proteome</keyword>
<dbReference type="Proteomes" id="UP000838412">
    <property type="component" value="Chromosome 2"/>
</dbReference>
<dbReference type="AlphaFoldDB" id="A0A8K0EJ53"/>
<evidence type="ECO:0000256" key="1">
    <source>
        <dbReference type="ARBA" id="ARBA00004186"/>
    </source>
</evidence>
<dbReference type="SUPFAM" id="SSF52540">
    <property type="entry name" value="P-loop containing nucleoside triphosphate hydrolases"/>
    <property type="match status" value="1"/>
</dbReference>
<protein>
    <submittedName>
        <fullName evidence="10">KATNAL2 protein</fullName>
    </submittedName>
</protein>
<dbReference type="GO" id="GO:0005874">
    <property type="term" value="C:microtubule"/>
    <property type="evidence" value="ECO:0007669"/>
    <property type="project" value="UniProtKB-KW"/>
</dbReference>
<feature type="region of interest" description="Disordered" evidence="8">
    <location>
        <begin position="47"/>
        <end position="86"/>
    </location>
</feature>
<dbReference type="OrthoDB" id="191529at2759"/>
<dbReference type="PANTHER" id="PTHR23074">
    <property type="entry name" value="AAA DOMAIN-CONTAINING"/>
    <property type="match status" value="1"/>
</dbReference>
<gene>
    <name evidence="10" type="primary">KATNAL2</name>
    <name evidence="10" type="ORF">BLAG_LOCUS13135</name>
</gene>
<keyword evidence="2" id="KW-0963">Cytoplasm</keyword>
<dbReference type="InterPro" id="IPR036609">
    <property type="entry name" value="LCCL_sf"/>
</dbReference>
<comment type="subcellular location">
    <subcellularLocation>
        <location evidence="1">Cytoplasm</location>
        <location evidence="1">Cytoskeleton</location>
        <location evidence="1">Spindle</location>
    </subcellularLocation>
</comment>
<dbReference type="InterPro" id="IPR027417">
    <property type="entry name" value="P-loop_NTPase"/>
</dbReference>
<dbReference type="EMBL" id="OV696687">
    <property type="protein sequence ID" value="CAH1253325.1"/>
    <property type="molecule type" value="Genomic_DNA"/>
</dbReference>
<proteinExistence type="predicted"/>
<accession>A0A8K0EJ53</accession>
<keyword evidence="7" id="KW-0413">Isomerase</keyword>
<keyword evidence="6" id="KW-0206">Cytoskeleton</keyword>
<keyword evidence="5" id="KW-0067">ATP-binding</keyword>
<dbReference type="GO" id="GO:0016887">
    <property type="term" value="F:ATP hydrolysis activity"/>
    <property type="evidence" value="ECO:0007669"/>
    <property type="project" value="TreeGrafter"/>
</dbReference>
<dbReference type="SUPFAM" id="SSF69848">
    <property type="entry name" value="LCCL domain"/>
    <property type="match status" value="1"/>
</dbReference>
<evidence type="ECO:0000313" key="11">
    <source>
        <dbReference type="Proteomes" id="UP000838412"/>
    </source>
</evidence>
<dbReference type="Pfam" id="PF03815">
    <property type="entry name" value="LCCL"/>
    <property type="match status" value="1"/>
</dbReference>
<sequence length="251" mass="27699">MPTEHSGSRPGLVMLTVPAGSTVASLRTGRGPRTLTVPACDRTVHVLRSTSSSSSVQPRRAAKARTRKHDPSSSDDVPPRRRHGSGKDNVLFELARFHAPSTILLDELDGVSHRIELYLRGSGPSGELDHAMLRRLEKRILVDLPTKEARHAMVQFHLPRTINQGTGVEITTDLDYEHLAEDSSLCRAEIHSGKLQDGTGGFVTVNKQPMGMIFPGSTRNRAKSTFIVIHSKRLPKGDLKSFVVRRYDLCK</sequence>
<dbReference type="GO" id="GO:0005819">
    <property type="term" value="C:spindle"/>
    <property type="evidence" value="ECO:0007669"/>
    <property type="project" value="UniProtKB-SubCell"/>
</dbReference>
<evidence type="ECO:0000256" key="2">
    <source>
        <dbReference type="ARBA" id="ARBA00022490"/>
    </source>
</evidence>
<dbReference type="Gene3D" id="2.170.130.20">
    <property type="entry name" value="LCCL-like domain"/>
    <property type="match status" value="1"/>
</dbReference>
<evidence type="ECO:0000256" key="3">
    <source>
        <dbReference type="ARBA" id="ARBA00022701"/>
    </source>
</evidence>
<evidence type="ECO:0000256" key="8">
    <source>
        <dbReference type="SAM" id="MobiDB-lite"/>
    </source>
</evidence>
<evidence type="ECO:0000256" key="6">
    <source>
        <dbReference type="ARBA" id="ARBA00023212"/>
    </source>
</evidence>
<evidence type="ECO:0000256" key="7">
    <source>
        <dbReference type="ARBA" id="ARBA00023235"/>
    </source>
</evidence>
<evidence type="ECO:0000256" key="5">
    <source>
        <dbReference type="ARBA" id="ARBA00022840"/>
    </source>
</evidence>
<evidence type="ECO:0000256" key="4">
    <source>
        <dbReference type="ARBA" id="ARBA00022741"/>
    </source>
</evidence>
<reference evidence="10" key="1">
    <citation type="submission" date="2022-01" db="EMBL/GenBank/DDBJ databases">
        <authorList>
            <person name="Braso-Vives M."/>
        </authorList>
    </citation>
    <scope>NUCLEOTIDE SEQUENCE</scope>
</reference>
<feature type="domain" description="LCCL" evidence="9">
    <location>
        <begin position="180"/>
        <end position="225"/>
    </location>
</feature>
<dbReference type="InterPro" id="IPR004043">
    <property type="entry name" value="LCCL"/>
</dbReference>
<dbReference type="GO" id="GO:0016853">
    <property type="term" value="F:isomerase activity"/>
    <property type="evidence" value="ECO:0007669"/>
    <property type="project" value="UniProtKB-KW"/>
</dbReference>
<organism evidence="10 11">
    <name type="scientific">Branchiostoma lanceolatum</name>
    <name type="common">Common lancelet</name>
    <name type="synonym">Amphioxus lanceolatum</name>
    <dbReference type="NCBI Taxonomy" id="7740"/>
    <lineage>
        <taxon>Eukaryota</taxon>
        <taxon>Metazoa</taxon>
        <taxon>Chordata</taxon>
        <taxon>Cephalochordata</taxon>
        <taxon>Leptocardii</taxon>
        <taxon>Amphioxiformes</taxon>
        <taxon>Branchiostomatidae</taxon>
        <taxon>Branchiostoma</taxon>
    </lineage>
</organism>
<evidence type="ECO:0000259" key="9">
    <source>
        <dbReference type="Pfam" id="PF03815"/>
    </source>
</evidence>
<evidence type="ECO:0000313" key="10">
    <source>
        <dbReference type="EMBL" id="CAH1253325.1"/>
    </source>
</evidence>
<dbReference type="InterPro" id="IPR050304">
    <property type="entry name" value="MT-severing_AAA_ATPase"/>
</dbReference>
<dbReference type="PANTHER" id="PTHR23074:SF78">
    <property type="entry name" value="KATANIN P60 ATPASE-CONTAINING SUBUNIT A-LIKE 2"/>
    <property type="match status" value="1"/>
</dbReference>
<dbReference type="GO" id="GO:0005524">
    <property type="term" value="F:ATP binding"/>
    <property type="evidence" value="ECO:0007669"/>
    <property type="project" value="UniProtKB-KW"/>
</dbReference>
<keyword evidence="3" id="KW-0493">Microtubule</keyword>